<reference evidence="1" key="1">
    <citation type="submission" date="2019-12" db="EMBL/GenBank/DDBJ databases">
        <title>Genome sequencing and annotation of Brassica cretica.</title>
        <authorList>
            <person name="Studholme D.J."/>
            <person name="Sarris P.F."/>
        </authorList>
    </citation>
    <scope>NUCLEOTIDE SEQUENCE</scope>
    <source>
        <strain evidence="1">PFS-102/07</strain>
        <tissue evidence="1">Leaf</tissue>
    </source>
</reference>
<evidence type="ECO:0000313" key="1">
    <source>
        <dbReference type="EMBL" id="KAF2612663.1"/>
    </source>
</evidence>
<organism evidence="1">
    <name type="scientific">Brassica cretica</name>
    <name type="common">Mustard</name>
    <dbReference type="NCBI Taxonomy" id="69181"/>
    <lineage>
        <taxon>Eukaryota</taxon>
        <taxon>Viridiplantae</taxon>
        <taxon>Streptophyta</taxon>
        <taxon>Embryophyta</taxon>
        <taxon>Tracheophyta</taxon>
        <taxon>Spermatophyta</taxon>
        <taxon>Magnoliopsida</taxon>
        <taxon>eudicotyledons</taxon>
        <taxon>Gunneridae</taxon>
        <taxon>Pentapetalae</taxon>
        <taxon>rosids</taxon>
        <taxon>malvids</taxon>
        <taxon>Brassicales</taxon>
        <taxon>Brassicaceae</taxon>
        <taxon>Brassiceae</taxon>
        <taxon>Brassica</taxon>
    </lineage>
</organism>
<proteinExistence type="predicted"/>
<dbReference type="EMBL" id="QGKY02000089">
    <property type="protein sequence ID" value="KAF2612663.1"/>
    <property type="molecule type" value="Genomic_DNA"/>
</dbReference>
<dbReference type="AlphaFoldDB" id="A0A8S9M658"/>
<sequence length="241" mass="27126">MITSTPSKRKMSALEHDEDYKEEATIEYLGLAIEEEGVLRRSHETEGKKSIDGDIKISIDTHQGKGPDARATDSTMIDDIPWILPLLYHAFQCHWFEVNQHPIAEVMPVLLESGTSGSREEAVEEMKEIRLTVRPCTVHHGTVQLDTVQPASIDTVHPASIDTVHPPSIDSVHPASNDTVHCDSVHHGTVHPDTVILTLFIQRKTTLLARKQRRSRNSYLRLIKLRSWKTKKVALAIVQNN</sequence>
<comment type="caution">
    <text evidence="1">The sequence shown here is derived from an EMBL/GenBank/DDBJ whole genome shotgun (WGS) entry which is preliminary data.</text>
</comment>
<gene>
    <name evidence="1" type="ORF">F2Q70_00012029</name>
</gene>
<protein>
    <submittedName>
        <fullName evidence="1">Uncharacterized protein</fullName>
    </submittedName>
</protein>
<name>A0A8S9M658_BRACR</name>
<accession>A0A8S9M658</accession>